<dbReference type="GO" id="GO:0045892">
    <property type="term" value="P:negative regulation of DNA-templated transcription"/>
    <property type="evidence" value="ECO:0007669"/>
    <property type="project" value="TreeGrafter"/>
</dbReference>
<dbReference type="RefSeq" id="WP_191139471.1">
    <property type="nucleotide sequence ID" value="NZ_JACXAG020000003.1"/>
</dbReference>
<dbReference type="AlphaFoldDB" id="A0A926NAH8"/>
<feature type="binding site" evidence="9">
    <location>
        <position position="135"/>
    </location>
    <ligand>
        <name>Zn(2+)</name>
        <dbReference type="ChEBI" id="CHEBI:29105"/>
    </ligand>
</feature>
<keyword evidence="4" id="KW-0678">Repressor</keyword>
<dbReference type="GO" id="GO:0003700">
    <property type="term" value="F:DNA-binding transcription factor activity"/>
    <property type="evidence" value="ECO:0007669"/>
    <property type="project" value="InterPro"/>
</dbReference>
<dbReference type="InterPro" id="IPR043135">
    <property type="entry name" value="Fur_C"/>
</dbReference>
<evidence type="ECO:0000256" key="4">
    <source>
        <dbReference type="ARBA" id="ARBA00022491"/>
    </source>
</evidence>
<dbReference type="Gene3D" id="3.30.1490.190">
    <property type="match status" value="1"/>
</dbReference>
<proteinExistence type="inferred from homology"/>
<comment type="subcellular location">
    <subcellularLocation>
        <location evidence="1">Cytoplasm</location>
    </subcellularLocation>
</comment>
<feature type="binding site" evidence="10">
    <location>
        <position position="124"/>
    </location>
    <ligand>
        <name>Fe cation</name>
        <dbReference type="ChEBI" id="CHEBI:24875"/>
    </ligand>
</feature>
<dbReference type="InterPro" id="IPR036390">
    <property type="entry name" value="WH_DNA-bd_sf"/>
</dbReference>
<keyword evidence="9" id="KW-0479">Metal-binding</keyword>
<keyword evidence="5 9" id="KW-0862">Zinc</keyword>
<evidence type="ECO:0000256" key="2">
    <source>
        <dbReference type="ARBA" id="ARBA00007957"/>
    </source>
</evidence>
<evidence type="ECO:0000256" key="6">
    <source>
        <dbReference type="ARBA" id="ARBA00023015"/>
    </source>
</evidence>
<dbReference type="GO" id="GO:0008270">
    <property type="term" value="F:zinc ion binding"/>
    <property type="evidence" value="ECO:0007669"/>
    <property type="project" value="TreeGrafter"/>
</dbReference>
<keyword evidence="12" id="KW-1185">Reference proteome</keyword>
<comment type="cofactor">
    <cofactor evidence="9">
        <name>Zn(2+)</name>
        <dbReference type="ChEBI" id="CHEBI:29105"/>
    </cofactor>
    <text evidence="9">Binds 1 zinc ion per subunit.</text>
</comment>
<dbReference type="Gene3D" id="1.10.10.10">
    <property type="entry name" value="Winged helix-like DNA-binding domain superfamily/Winged helix DNA-binding domain"/>
    <property type="match status" value="1"/>
</dbReference>
<evidence type="ECO:0000256" key="7">
    <source>
        <dbReference type="ARBA" id="ARBA00023125"/>
    </source>
</evidence>
<dbReference type="PANTHER" id="PTHR33202:SF1">
    <property type="entry name" value="FERRIC UPTAKE REGULATION PROTEIN"/>
    <property type="match status" value="1"/>
</dbReference>
<gene>
    <name evidence="11" type="ORF">IC620_06660</name>
</gene>
<name>A0A926NAH8_9BACL</name>
<dbReference type="EMBL" id="JACXAH010000008">
    <property type="protein sequence ID" value="MBD1372040.1"/>
    <property type="molecule type" value="Genomic_DNA"/>
</dbReference>
<dbReference type="CDD" id="cd07153">
    <property type="entry name" value="Fur_like"/>
    <property type="match status" value="1"/>
</dbReference>
<dbReference type="PANTHER" id="PTHR33202">
    <property type="entry name" value="ZINC UPTAKE REGULATION PROTEIN"/>
    <property type="match status" value="1"/>
</dbReference>
<dbReference type="Pfam" id="PF01475">
    <property type="entry name" value="FUR"/>
    <property type="match status" value="1"/>
</dbReference>
<comment type="cofactor">
    <cofactor evidence="10">
        <name>Mn(2+)</name>
        <dbReference type="ChEBI" id="CHEBI:29035"/>
    </cofactor>
    <cofactor evidence="10">
        <name>Fe(2+)</name>
        <dbReference type="ChEBI" id="CHEBI:29033"/>
    </cofactor>
    <text evidence="10">Binds 1 Mn(2+) or Fe(2+) ion per subunit.</text>
</comment>
<reference evidence="11" key="1">
    <citation type="submission" date="2020-09" db="EMBL/GenBank/DDBJ databases">
        <title>A novel bacterium of genus Hazenella, isolated from South China Sea.</title>
        <authorList>
            <person name="Huang H."/>
            <person name="Mo K."/>
            <person name="Hu Y."/>
        </authorList>
    </citation>
    <scope>NUCLEOTIDE SEQUENCE</scope>
    <source>
        <strain evidence="11">IB182357</strain>
    </source>
</reference>
<dbReference type="GO" id="GO:1900376">
    <property type="term" value="P:regulation of secondary metabolite biosynthetic process"/>
    <property type="evidence" value="ECO:0007669"/>
    <property type="project" value="TreeGrafter"/>
</dbReference>
<keyword evidence="8" id="KW-0804">Transcription</keyword>
<accession>A0A926NAH8</accession>
<feature type="binding site" evidence="9">
    <location>
        <position position="132"/>
    </location>
    <ligand>
        <name>Zn(2+)</name>
        <dbReference type="ChEBI" id="CHEBI:29105"/>
    </ligand>
</feature>
<evidence type="ECO:0000256" key="10">
    <source>
        <dbReference type="PIRSR" id="PIRSR602481-2"/>
    </source>
</evidence>
<evidence type="ECO:0000313" key="12">
    <source>
        <dbReference type="Proteomes" id="UP000661691"/>
    </source>
</evidence>
<organism evidence="11 12">
    <name type="scientific">Polycladospora coralii</name>
    <dbReference type="NCBI Taxonomy" id="2771432"/>
    <lineage>
        <taxon>Bacteria</taxon>
        <taxon>Bacillati</taxon>
        <taxon>Bacillota</taxon>
        <taxon>Bacilli</taxon>
        <taxon>Bacillales</taxon>
        <taxon>Thermoactinomycetaceae</taxon>
        <taxon>Polycladospora</taxon>
    </lineage>
</organism>
<sequence length="138" mass="16138">MNLERALDILKDKGYKYTGKRKRLLDIFLVEGRYLSAKEILEAMQEAYPDLSFDTIYRNLSLFETLEIIEGTEWDGERKYRLHCDGQTHHHHLICTRCGITKTIHACPMDTVIEQPSDFHITGHKFEVYGRCTTCLEV</sequence>
<evidence type="ECO:0000256" key="8">
    <source>
        <dbReference type="ARBA" id="ARBA00023163"/>
    </source>
</evidence>
<feature type="binding site" evidence="9">
    <location>
        <position position="98"/>
    </location>
    <ligand>
        <name>Zn(2+)</name>
        <dbReference type="ChEBI" id="CHEBI:29105"/>
    </ligand>
</feature>
<dbReference type="SUPFAM" id="SSF46785">
    <property type="entry name" value="Winged helix' DNA-binding domain"/>
    <property type="match status" value="1"/>
</dbReference>
<evidence type="ECO:0000313" key="11">
    <source>
        <dbReference type="EMBL" id="MBD1372040.1"/>
    </source>
</evidence>
<keyword evidence="3" id="KW-0963">Cytoplasm</keyword>
<comment type="caution">
    <text evidence="11">The sequence shown here is derived from an EMBL/GenBank/DDBJ whole genome shotgun (WGS) entry which is preliminary data.</text>
</comment>
<keyword evidence="7" id="KW-0238">DNA-binding</keyword>
<evidence type="ECO:0000256" key="1">
    <source>
        <dbReference type="ARBA" id="ARBA00004496"/>
    </source>
</evidence>
<dbReference type="GO" id="GO:0005737">
    <property type="term" value="C:cytoplasm"/>
    <property type="evidence" value="ECO:0007669"/>
    <property type="project" value="UniProtKB-SubCell"/>
</dbReference>
<feature type="binding site" evidence="9">
    <location>
        <position position="95"/>
    </location>
    <ligand>
        <name>Zn(2+)</name>
        <dbReference type="ChEBI" id="CHEBI:29105"/>
    </ligand>
</feature>
<dbReference type="Proteomes" id="UP000661691">
    <property type="component" value="Unassembled WGS sequence"/>
</dbReference>
<keyword evidence="10" id="KW-0408">Iron</keyword>
<feature type="binding site" evidence="10">
    <location>
        <position position="89"/>
    </location>
    <ligand>
        <name>Fe cation</name>
        <dbReference type="ChEBI" id="CHEBI:24875"/>
    </ligand>
</feature>
<dbReference type="GO" id="GO:0000976">
    <property type="term" value="F:transcription cis-regulatory region binding"/>
    <property type="evidence" value="ECO:0007669"/>
    <property type="project" value="TreeGrafter"/>
</dbReference>
<evidence type="ECO:0000256" key="3">
    <source>
        <dbReference type="ARBA" id="ARBA00022490"/>
    </source>
</evidence>
<comment type="similarity">
    <text evidence="2">Belongs to the Fur family.</text>
</comment>
<protein>
    <submittedName>
        <fullName evidence="11">Transcriptional repressor</fullName>
    </submittedName>
</protein>
<evidence type="ECO:0000256" key="9">
    <source>
        <dbReference type="PIRSR" id="PIRSR602481-1"/>
    </source>
</evidence>
<dbReference type="InterPro" id="IPR002481">
    <property type="entry name" value="FUR"/>
</dbReference>
<evidence type="ECO:0000256" key="5">
    <source>
        <dbReference type="ARBA" id="ARBA00022833"/>
    </source>
</evidence>
<keyword evidence="6" id="KW-0805">Transcription regulation</keyword>
<dbReference type="InterPro" id="IPR036388">
    <property type="entry name" value="WH-like_DNA-bd_sf"/>
</dbReference>